<organism evidence="1 2">
    <name type="scientific">Trichonephila clavipes</name>
    <name type="common">Golden silk orbweaver</name>
    <name type="synonym">Nephila clavipes</name>
    <dbReference type="NCBI Taxonomy" id="2585209"/>
    <lineage>
        <taxon>Eukaryota</taxon>
        <taxon>Metazoa</taxon>
        <taxon>Ecdysozoa</taxon>
        <taxon>Arthropoda</taxon>
        <taxon>Chelicerata</taxon>
        <taxon>Arachnida</taxon>
        <taxon>Araneae</taxon>
        <taxon>Araneomorphae</taxon>
        <taxon>Entelegynae</taxon>
        <taxon>Araneoidea</taxon>
        <taxon>Nephilidae</taxon>
        <taxon>Trichonephila</taxon>
    </lineage>
</organism>
<protein>
    <submittedName>
        <fullName evidence="1">Uncharacterized protein</fullName>
    </submittedName>
</protein>
<dbReference type="AlphaFoldDB" id="A0A8X6WJQ2"/>
<keyword evidence="2" id="KW-1185">Reference proteome</keyword>
<accession>A0A8X6WJQ2</accession>
<sequence length="94" mass="10901">MDGYKCIVPLRYAGTVNSRRVTSPLVSTELAIETSFRTPRFHMIGFSSSWRVPRKNGNRQQANASTNIIFRCIGLCLFSRYIEYVYVPRYNNRS</sequence>
<comment type="caution">
    <text evidence="1">The sequence shown here is derived from an EMBL/GenBank/DDBJ whole genome shotgun (WGS) entry which is preliminary data.</text>
</comment>
<reference evidence="1" key="1">
    <citation type="submission" date="2020-08" db="EMBL/GenBank/DDBJ databases">
        <title>Multicomponent nature underlies the extraordinary mechanical properties of spider dragline silk.</title>
        <authorList>
            <person name="Kono N."/>
            <person name="Nakamura H."/>
            <person name="Mori M."/>
            <person name="Yoshida Y."/>
            <person name="Ohtoshi R."/>
            <person name="Malay A.D."/>
            <person name="Moran D.A.P."/>
            <person name="Tomita M."/>
            <person name="Numata K."/>
            <person name="Arakawa K."/>
        </authorList>
    </citation>
    <scope>NUCLEOTIDE SEQUENCE</scope>
</reference>
<dbReference type="Proteomes" id="UP000887159">
    <property type="component" value="Unassembled WGS sequence"/>
</dbReference>
<proteinExistence type="predicted"/>
<evidence type="ECO:0000313" key="1">
    <source>
        <dbReference type="EMBL" id="GFY36388.1"/>
    </source>
</evidence>
<dbReference type="EMBL" id="BMAU01021436">
    <property type="protein sequence ID" value="GFY36388.1"/>
    <property type="molecule type" value="Genomic_DNA"/>
</dbReference>
<name>A0A8X6WJQ2_TRICX</name>
<gene>
    <name evidence="1" type="ORF">TNCV_3450911</name>
</gene>
<evidence type="ECO:0000313" key="2">
    <source>
        <dbReference type="Proteomes" id="UP000887159"/>
    </source>
</evidence>